<comment type="caution">
    <text evidence="2">The sequence shown here is derived from an EMBL/GenBank/DDBJ whole genome shotgun (WGS) entry which is preliminary data.</text>
</comment>
<evidence type="ECO:0000313" key="3">
    <source>
        <dbReference type="Proteomes" id="UP001592528"/>
    </source>
</evidence>
<protein>
    <submittedName>
        <fullName evidence="2">Shedu immune nuclease family protein</fullName>
    </submittedName>
</protein>
<dbReference type="Proteomes" id="UP001592528">
    <property type="component" value="Unassembled WGS sequence"/>
</dbReference>
<organism evidence="2 3">
    <name type="scientific">Streptacidiphilus cavernicola</name>
    <dbReference type="NCBI Taxonomy" id="3342716"/>
    <lineage>
        <taxon>Bacteria</taxon>
        <taxon>Bacillati</taxon>
        <taxon>Actinomycetota</taxon>
        <taxon>Actinomycetes</taxon>
        <taxon>Kitasatosporales</taxon>
        <taxon>Streptomycetaceae</taxon>
        <taxon>Streptacidiphilus</taxon>
    </lineage>
</organism>
<keyword evidence="3" id="KW-1185">Reference proteome</keyword>
<dbReference type="Pfam" id="PF14082">
    <property type="entry name" value="SduA_C"/>
    <property type="match status" value="1"/>
</dbReference>
<feature type="domain" description="Shedu protein SduA C-terminal" evidence="1">
    <location>
        <begin position="104"/>
        <end position="262"/>
    </location>
</feature>
<evidence type="ECO:0000259" key="1">
    <source>
        <dbReference type="Pfam" id="PF14082"/>
    </source>
</evidence>
<evidence type="ECO:0000313" key="2">
    <source>
        <dbReference type="EMBL" id="MFC1406977.1"/>
    </source>
</evidence>
<gene>
    <name evidence="2" type="ORF">ACEZDJ_37415</name>
</gene>
<dbReference type="RefSeq" id="WP_198037650.1">
    <property type="nucleotide sequence ID" value="NZ_JBHEZZ010000036.1"/>
</dbReference>
<dbReference type="InterPro" id="IPR025359">
    <property type="entry name" value="SduA_C"/>
</dbReference>
<accession>A0ABV6UZT1</accession>
<sequence length="275" mass="30755">MTLDNGLPLVEVAFIAGGFPGAVRHEPDLTFEDETSVENIIALCPTHHALIDRNPENFPISALRSMRAAHLERVRRGLGSDSVRVTTSRLLEALEIWNHERGNSREEFWQTFFSERPEVLAVALEGRAYTLRSKCYVGGKSVDNTGGNLLDFMAHHNGNVALLEIKTPKSPLLSTSSYRENVHAPSRELSGASVQVLEYRHSLLSNLPALSFQTPGLRAAHPVSMVIIGDVEREQMNENQWRSFELFRTSLRDVRIITYDEIFAGISMLTEALSD</sequence>
<dbReference type="EMBL" id="JBHEZZ010000036">
    <property type="protein sequence ID" value="MFC1406977.1"/>
    <property type="molecule type" value="Genomic_DNA"/>
</dbReference>
<name>A0ABV6UZT1_9ACTN</name>
<reference evidence="2 3" key="1">
    <citation type="submission" date="2024-09" db="EMBL/GenBank/DDBJ databases">
        <authorList>
            <person name="Lee S.D."/>
        </authorList>
    </citation>
    <scope>NUCLEOTIDE SEQUENCE [LARGE SCALE GENOMIC DNA]</scope>
    <source>
        <strain evidence="2 3">N1-5</strain>
    </source>
</reference>
<proteinExistence type="predicted"/>